<dbReference type="EMBL" id="CP011371">
    <property type="protein sequence ID" value="AKJ30692.1"/>
    <property type="molecule type" value="Genomic_DNA"/>
</dbReference>
<accession>A0A0G3BMP9</accession>
<organism evidence="2 3">
    <name type="scientific">Caldimonas brevitalea</name>
    <dbReference type="NCBI Taxonomy" id="413882"/>
    <lineage>
        <taxon>Bacteria</taxon>
        <taxon>Pseudomonadati</taxon>
        <taxon>Pseudomonadota</taxon>
        <taxon>Betaproteobacteria</taxon>
        <taxon>Burkholderiales</taxon>
        <taxon>Sphaerotilaceae</taxon>
        <taxon>Caldimonas</taxon>
    </lineage>
</organism>
<dbReference type="RefSeq" id="WP_047196007.1">
    <property type="nucleotide sequence ID" value="NZ_CP011371.1"/>
</dbReference>
<reference evidence="2 3" key="1">
    <citation type="submission" date="2015-05" db="EMBL/GenBank/DDBJ databases">
        <authorList>
            <person name="Tang B."/>
            <person name="Yu Y."/>
        </authorList>
    </citation>
    <scope>NUCLEOTIDE SEQUENCE [LARGE SCALE GENOMIC DNA]</scope>
    <source>
        <strain evidence="2 3">DSM 7029</strain>
    </source>
</reference>
<protein>
    <submittedName>
        <fullName evidence="2">Phage protein</fullName>
    </submittedName>
</protein>
<dbReference type="KEGG" id="pbh:AAW51_4001"/>
<name>A0A0G3BMP9_9BURK</name>
<dbReference type="PATRIC" id="fig|413882.6.peg.4176"/>
<keyword evidence="3" id="KW-1185">Reference proteome</keyword>
<dbReference type="STRING" id="413882.AAW51_4001"/>
<dbReference type="InterPro" id="IPR032876">
    <property type="entry name" value="J_dom"/>
</dbReference>
<evidence type="ECO:0000313" key="3">
    <source>
        <dbReference type="Proteomes" id="UP000035352"/>
    </source>
</evidence>
<dbReference type="Pfam" id="PF13550">
    <property type="entry name" value="Phage-tail_3"/>
    <property type="match status" value="1"/>
</dbReference>
<dbReference type="Proteomes" id="UP000035352">
    <property type="component" value="Chromosome"/>
</dbReference>
<sequence length="735" mass="79382">MSGGGSKKKVTVGHWYGLGAQLVLCHGPVDAITEIRVGERVAWSGQATSTTSIGINRRDLFGGEEREGGVEGTVDLLMGEPGQGRNTYLQEHLGPDIPAFRGGVSLVLRRAWVAAMNPYIKPWSVRARRVPRGWYPERSRIGDDANPAHIIRECLTNADWGMGYPAGDMDEVSFRRAADTLHAEGFGLSLLWSQEETIESFALSVLKHIDGVLYVHPRTGLFVLQLARADYQLERLPVFDPSNILRIDEFTRPSWGETVNQVTVVYRDAASDKDASVTVQDIAAVHLNGGVVATSLQYPGISHGALATRVAMRELKQLSASLAKCTFIANRQAAALQIGDVVKLSWPPYGIAQLPMRIVRIAYGELASGAVRVDCVQDIFGLPQSVYSAPPSSGWKEPTSEPLPCPQEVLFEVPYWWIVQDLTGESDSRLGDIGDLDGLVAACGARPSGDAFGFKVMARLGGGWEDKGQGSFTPTVILAAALPQSASQVRVSLANGIGLEDIEAGGLALVNGEWLKVASLDRAAAGGPAAVFERGLLDTVPVGHPAGSRVWFVEEARHYLQPEYVQGETVRARLLTQTARGTLPLGEAPEMSLTLAKRFIRPYCPGNPRVNGRAYPAAVAGEITVSWATRNRRTQTAYLVLQTEGEVTPEAGQTTTVRIFGEGGSLRRTLAGLAGNSATWPLAQELADSGLGRVNAKLRVEIESVRDGHVSWQKHSIEFERAGYGLHYGNYYGGV</sequence>
<proteinExistence type="predicted"/>
<gene>
    <name evidence="2" type="ORF">AAW51_4001</name>
</gene>
<dbReference type="AlphaFoldDB" id="A0A0G3BMP9"/>
<feature type="domain" description="Tip attachment protein J" evidence="1">
    <location>
        <begin position="206"/>
        <end position="361"/>
    </location>
</feature>
<evidence type="ECO:0000313" key="2">
    <source>
        <dbReference type="EMBL" id="AKJ30692.1"/>
    </source>
</evidence>
<evidence type="ECO:0000259" key="1">
    <source>
        <dbReference type="Pfam" id="PF13550"/>
    </source>
</evidence>
<dbReference type="OrthoDB" id="5917852at2"/>